<reference evidence="7 8" key="1">
    <citation type="submission" date="2019-03" db="EMBL/GenBank/DDBJ databases">
        <title>Genomic Encyclopedia of Type Strains, Phase IV (KMG-IV): sequencing the most valuable type-strain genomes for metagenomic binning, comparative biology and taxonomic classification.</title>
        <authorList>
            <person name="Goeker M."/>
        </authorList>
    </citation>
    <scope>NUCLEOTIDE SEQUENCE [LARGE SCALE GENOMIC DNA]</scope>
    <source>
        <strain evidence="7 8">DSM 24176</strain>
    </source>
</reference>
<dbReference type="InterPro" id="IPR035929">
    <property type="entry name" value="CoaB-like_sf"/>
</dbReference>
<dbReference type="GO" id="GO:0071513">
    <property type="term" value="C:phosphopantothenoylcysteine decarboxylase complex"/>
    <property type="evidence" value="ECO:0007669"/>
    <property type="project" value="TreeGrafter"/>
</dbReference>
<dbReference type="GO" id="GO:0015941">
    <property type="term" value="P:pantothenate catabolic process"/>
    <property type="evidence" value="ECO:0007669"/>
    <property type="project" value="InterPro"/>
</dbReference>
<dbReference type="EMBL" id="SMGQ01000017">
    <property type="protein sequence ID" value="TCK88003.1"/>
    <property type="molecule type" value="Genomic_DNA"/>
</dbReference>
<keyword evidence="1 3" id="KW-0210">Decarboxylase</keyword>
<dbReference type="Gene3D" id="3.40.50.10300">
    <property type="entry name" value="CoaB-like"/>
    <property type="match status" value="1"/>
</dbReference>
<dbReference type="RefSeq" id="WP_132283308.1">
    <property type="nucleotide sequence ID" value="NZ_SMGQ01000017.1"/>
</dbReference>
<evidence type="ECO:0000256" key="2">
    <source>
        <dbReference type="ARBA" id="ARBA00023239"/>
    </source>
</evidence>
<gene>
    <name evidence="3" type="primary">coaBC</name>
    <name evidence="7" type="ORF">EDC19_2650</name>
</gene>
<feature type="binding site" evidence="3">
    <location>
        <position position="342"/>
    </location>
    <ligand>
        <name>CTP</name>
        <dbReference type="ChEBI" id="CHEBI:37563"/>
    </ligand>
</feature>
<comment type="catalytic activity">
    <reaction evidence="3 4">
        <text>(R)-4'-phosphopantothenate + L-cysteine + CTP = N-[(R)-4-phosphopantothenoyl]-L-cysteine + CMP + diphosphate + H(+)</text>
        <dbReference type="Rhea" id="RHEA:19397"/>
        <dbReference type="ChEBI" id="CHEBI:10986"/>
        <dbReference type="ChEBI" id="CHEBI:15378"/>
        <dbReference type="ChEBI" id="CHEBI:33019"/>
        <dbReference type="ChEBI" id="CHEBI:35235"/>
        <dbReference type="ChEBI" id="CHEBI:37563"/>
        <dbReference type="ChEBI" id="CHEBI:59458"/>
        <dbReference type="ChEBI" id="CHEBI:60377"/>
        <dbReference type="EC" id="6.3.2.5"/>
    </reaction>
</comment>
<comment type="catalytic activity">
    <reaction evidence="3 4">
        <text>N-[(R)-4-phosphopantothenoyl]-L-cysteine + H(+) = (R)-4'-phosphopantetheine + CO2</text>
        <dbReference type="Rhea" id="RHEA:16793"/>
        <dbReference type="ChEBI" id="CHEBI:15378"/>
        <dbReference type="ChEBI" id="CHEBI:16526"/>
        <dbReference type="ChEBI" id="CHEBI:59458"/>
        <dbReference type="ChEBI" id="CHEBI:61723"/>
        <dbReference type="EC" id="4.1.1.36"/>
    </reaction>
</comment>
<feature type="active site" description="Proton donor" evidence="3">
    <location>
        <position position="157"/>
    </location>
</feature>
<proteinExistence type="inferred from homology"/>
<evidence type="ECO:0000256" key="3">
    <source>
        <dbReference type="HAMAP-Rule" id="MF_02225"/>
    </source>
</evidence>
<dbReference type="SUPFAM" id="SSF52507">
    <property type="entry name" value="Homo-oligomeric flavin-containing Cys decarboxylases, HFCD"/>
    <property type="match status" value="1"/>
</dbReference>
<keyword evidence="3 4" id="KW-0285">Flavoprotein</keyword>
<comment type="pathway">
    <text evidence="3 4">Cofactor biosynthesis; coenzyme A biosynthesis; CoA from (R)-pantothenate: step 3/5.</text>
</comment>
<comment type="function">
    <text evidence="4">Catalyzes two steps in the biosynthesis of coenzyme A. In the first step cysteine is conjugated to 4'-phosphopantothenate to form 4-phosphopantothenoylcysteine, in the latter compound is decarboxylated to form 4'-phosphopantotheine.</text>
</comment>
<dbReference type="GO" id="GO:0004633">
    <property type="term" value="F:phosphopantothenoylcysteine decarboxylase activity"/>
    <property type="evidence" value="ECO:0007669"/>
    <property type="project" value="UniProtKB-UniRule"/>
</dbReference>
<keyword evidence="3" id="KW-0479">Metal-binding</keyword>
<keyword evidence="8" id="KW-1185">Reference proteome</keyword>
<keyword evidence="3" id="KW-0460">Magnesium</keyword>
<dbReference type="InterPro" id="IPR003382">
    <property type="entry name" value="Flavoprotein"/>
</dbReference>
<evidence type="ECO:0000256" key="4">
    <source>
        <dbReference type="RuleBase" id="RU364078"/>
    </source>
</evidence>
<evidence type="ECO:0000313" key="8">
    <source>
        <dbReference type="Proteomes" id="UP000294545"/>
    </source>
</evidence>
<dbReference type="InterPro" id="IPR007085">
    <property type="entry name" value="DNA/pantothenate-metab_flavo_C"/>
</dbReference>
<comment type="pathway">
    <text evidence="3 4">Cofactor biosynthesis; coenzyme A biosynthesis; CoA from (R)-pantothenate: step 2/5.</text>
</comment>
<dbReference type="PANTHER" id="PTHR14359">
    <property type="entry name" value="HOMO-OLIGOMERIC FLAVIN CONTAINING CYS DECARBOXYLASE FAMILY"/>
    <property type="match status" value="1"/>
</dbReference>
<dbReference type="Proteomes" id="UP000294545">
    <property type="component" value="Unassembled WGS sequence"/>
</dbReference>
<dbReference type="Pfam" id="PF02441">
    <property type="entry name" value="Flavoprotein"/>
    <property type="match status" value="1"/>
</dbReference>
<keyword evidence="2 3" id="KW-0456">Lyase</keyword>
<evidence type="ECO:0000313" key="7">
    <source>
        <dbReference type="EMBL" id="TCK88003.1"/>
    </source>
</evidence>
<dbReference type="NCBIfam" id="TIGR00521">
    <property type="entry name" value="coaBC_dfp"/>
    <property type="match status" value="1"/>
</dbReference>
<comment type="function">
    <text evidence="3">Catalyzes two sequential steps in the biosynthesis of coenzyme A. In the first step cysteine is conjugated to 4'-phosphopantothenate to form 4-phosphopantothenoylcysteine. In the second step the latter compound is decarboxylated to form 4'-phosphopantotheine.</text>
</comment>
<dbReference type="GO" id="GO:0004632">
    <property type="term" value="F:phosphopantothenate--cysteine ligase activity"/>
    <property type="evidence" value="ECO:0007669"/>
    <property type="project" value="UniProtKB-UniRule"/>
</dbReference>
<keyword evidence="3 4" id="KW-0288">FMN</keyword>
<dbReference type="GO" id="GO:0046872">
    <property type="term" value="F:metal ion binding"/>
    <property type="evidence" value="ECO:0007669"/>
    <property type="project" value="UniProtKB-KW"/>
</dbReference>
<comment type="similarity">
    <text evidence="3 4">In the N-terminal section; belongs to the HFCD (homo-oligomeric flavin containing Cys decarboxylase) superfamily.</text>
</comment>
<dbReference type="GO" id="GO:0015937">
    <property type="term" value="P:coenzyme A biosynthetic process"/>
    <property type="evidence" value="ECO:0007669"/>
    <property type="project" value="UniProtKB-UniRule"/>
</dbReference>
<comment type="cofactor">
    <cofactor evidence="3">
        <name>Mg(2+)</name>
        <dbReference type="ChEBI" id="CHEBI:18420"/>
    </cofactor>
</comment>
<dbReference type="InterPro" id="IPR036551">
    <property type="entry name" value="Flavin_trans-like"/>
</dbReference>
<evidence type="ECO:0000259" key="6">
    <source>
        <dbReference type="Pfam" id="PF04127"/>
    </source>
</evidence>
<dbReference type="UniPathway" id="UPA00241">
    <property type="reaction ID" value="UER00353"/>
</dbReference>
<comment type="caution">
    <text evidence="7">The sequence shown here is derived from an EMBL/GenBank/DDBJ whole genome shotgun (WGS) entry which is preliminary data.</text>
</comment>
<dbReference type="Pfam" id="PF04127">
    <property type="entry name" value="DFP"/>
    <property type="match status" value="1"/>
</dbReference>
<feature type="domain" description="DNA/pantothenate metabolism flavoprotein C-terminal" evidence="6">
    <location>
        <begin position="186"/>
        <end position="396"/>
    </location>
</feature>
<comment type="similarity">
    <text evidence="3 4">In the C-terminal section; belongs to the PPC synthetase family.</text>
</comment>
<dbReference type="Gene3D" id="3.40.50.1950">
    <property type="entry name" value="Flavin prenyltransferase-like"/>
    <property type="match status" value="1"/>
</dbReference>
<dbReference type="OrthoDB" id="9802554at2"/>
<dbReference type="HAMAP" id="MF_02225">
    <property type="entry name" value="CoaBC"/>
    <property type="match status" value="1"/>
</dbReference>
<sequence>MLENKTVVIGVSGGIAVYKVCDLVSRLKKLNAKVHVIMTRSATEFVSPLTFQSLSQNYVVVDMFEEPKTWDVEHIAIAKKADIFVVAPATANVIGKIKNGIADDMLTTTIMATQAPVLMAPAMNTNMYLNPIVQENIKYLRERQYKFVEPESGRLACGDLGVGKLADNDRILKSIKQILLPQTDFKDKNILITAGPTREWIDPVRYISNPSSGKMGYALAQAAIERGAKVTLVSGPVTIDKPKGLYHFTSVETANEMYETVMTNLSPQDIIIKTAAVSDYRPKDKFENKVKKDKVNTNLELISNPDILYTIGKNKKEHQFVVGFAAETNNIIEEGMKKLIKKQLDLIVVNDIQSDDAGFQSDTNIVTLIDKNKNIREVPKVTKATLSHIILDEIVKIQKG</sequence>
<name>A0A4R1MDS3_9FIRM</name>
<feature type="domain" description="Flavoprotein" evidence="5">
    <location>
        <begin position="5"/>
        <end position="173"/>
    </location>
</feature>
<dbReference type="InterPro" id="IPR005252">
    <property type="entry name" value="CoaBC"/>
</dbReference>
<dbReference type="AlphaFoldDB" id="A0A4R1MDS3"/>
<protein>
    <recommendedName>
        <fullName evidence="3">Coenzyme A biosynthesis bifunctional protein CoaBC</fullName>
    </recommendedName>
    <alternativeName>
        <fullName evidence="3">DNA/pantothenate metabolism flavoprotein</fullName>
    </alternativeName>
    <alternativeName>
        <fullName evidence="3">Phosphopantothenoylcysteine synthetase/decarboxylase</fullName>
        <shortName evidence="3">PPCS-PPCDC</shortName>
    </alternativeName>
    <domain>
        <recommendedName>
            <fullName evidence="3">Phosphopantothenoylcysteine decarboxylase</fullName>
            <shortName evidence="3">PPC decarboxylase</shortName>
            <shortName evidence="3">PPC-DC</shortName>
            <ecNumber evidence="3">4.1.1.36</ecNumber>
        </recommendedName>
        <alternativeName>
            <fullName evidence="3">CoaC</fullName>
        </alternativeName>
    </domain>
    <domain>
        <recommendedName>
            <fullName evidence="3">Phosphopantothenate--cysteine ligase</fullName>
            <ecNumber evidence="3">6.3.2.5</ecNumber>
        </recommendedName>
        <alternativeName>
            <fullName evidence="3">CoaB</fullName>
        </alternativeName>
        <alternativeName>
            <fullName evidence="3">Phosphopantothenoylcysteine synthetase</fullName>
            <shortName evidence="3">PPC synthetase</shortName>
            <shortName evidence="3">PPC-S</shortName>
        </alternativeName>
    </domain>
</protein>
<dbReference type="EC" id="6.3.2.5" evidence="3"/>
<feature type="binding site" evidence="3">
    <location>
        <position position="289"/>
    </location>
    <ligand>
        <name>CTP</name>
        <dbReference type="ChEBI" id="CHEBI:37563"/>
    </ligand>
</feature>
<dbReference type="PANTHER" id="PTHR14359:SF6">
    <property type="entry name" value="PHOSPHOPANTOTHENOYLCYSTEINE DECARBOXYLASE"/>
    <property type="match status" value="1"/>
</dbReference>
<feature type="region of interest" description="Phosphopantothenoylcysteine decarboxylase" evidence="3">
    <location>
        <begin position="1"/>
        <end position="189"/>
    </location>
</feature>
<dbReference type="EC" id="4.1.1.36" evidence="3"/>
<feature type="binding site" evidence="3">
    <location>
        <position position="279"/>
    </location>
    <ligand>
        <name>CTP</name>
        <dbReference type="ChEBI" id="CHEBI:37563"/>
    </ligand>
</feature>
<accession>A0A4R1MDS3</accession>
<keyword evidence="3 4" id="KW-0436">Ligase</keyword>
<comment type="caution">
    <text evidence="3">Lacks conserved residue(s) required for the propagation of feature annotation.</text>
</comment>
<keyword evidence="3" id="KW-0511">Multifunctional enzyme</keyword>
<feature type="binding site" evidence="3">
    <location>
        <position position="338"/>
    </location>
    <ligand>
        <name>CTP</name>
        <dbReference type="ChEBI" id="CHEBI:37563"/>
    </ligand>
</feature>
<feature type="binding site" evidence="3">
    <location>
        <position position="324"/>
    </location>
    <ligand>
        <name>CTP</name>
        <dbReference type="ChEBI" id="CHEBI:37563"/>
    </ligand>
</feature>
<feature type="binding site" evidence="3">
    <location>
        <begin position="305"/>
        <end position="308"/>
    </location>
    <ligand>
        <name>CTP</name>
        <dbReference type="ChEBI" id="CHEBI:37563"/>
    </ligand>
</feature>
<evidence type="ECO:0000259" key="5">
    <source>
        <dbReference type="Pfam" id="PF02441"/>
    </source>
</evidence>
<dbReference type="GO" id="GO:0010181">
    <property type="term" value="F:FMN binding"/>
    <property type="evidence" value="ECO:0007669"/>
    <property type="project" value="UniProtKB-UniRule"/>
</dbReference>
<evidence type="ECO:0000256" key="1">
    <source>
        <dbReference type="ARBA" id="ARBA00022793"/>
    </source>
</evidence>
<feature type="region of interest" description="Phosphopantothenate--cysteine ligase" evidence="3">
    <location>
        <begin position="190"/>
        <end position="400"/>
    </location>
</feature>
<organism evidence="7 8">
    <name type="scientific">Natranaerovirga hydrolytica</name>
    <dbReference type="NCBI Taxonomy" id="680378"/>
    <lineage>
        <taxon>Bacteria</taxon>
        <taxon>Bacillati</taxon>
        <taxon>Bacillota</taxon>
        <taxon>Clostridia</taxon>
        <taxon>Lachnospirales</taxon>
        <taxon>Natranaerovirgaceae</taxon>
        <taxon>Natranaerovirga</taxon>
    </lineage>
</organism>
<dbReference type="SUPFAM" id="SSF102645">
    <property type="entry name" value="CoaB-like"/>
    <property type="match status" value="1"/>
</dbReference>
<comment type="cofactor">
    <cofactor evidence="3">
        <name>FMN</name>
        <dbReference type="ChEBI" id="CHEBI:58210"/>
    </cofactor>
    <text evidence="3">Binds 1 FMN per subunit.</text>
</comment>